<gene>
    <name evidence="2" type="ORF">NDU88_004823</name>
</gene>
<feature type="region of interest" description="Disordered" evidence="1">
    <location>
        <begin position="73"/>
        <end position="178"/>
    </location>
</feature>
<accession>A0AAV7PGA0</accession>
<dbReference type="EMBL" id="JANPWB010000011">
    <property type="protein sequence ID" value="KAJ1126416.1"/>
    <property type="molecule type" value="Genomic_DNA"/>
</dbReference>
<evidence type="ECO:0000256" key="1">
    <source>
        <dbReference type="SAM" id="MobiDB-lite"/>
    </source>
</evidence>
<keyword evidence="3" id="KW-1185">Reference proteome</keyword>
<evidence type="ECO:0000313" key="3">
    <source>
        <dbReference type="Proteomes" id="UP001066276"/>
    </source>
</evidence>
<feature type="compositionally biased region" description="Basic residues" evidence="1">
    <location>
        <begin position="76"/>
        <end position="86"/>
    </location>
</feature>
<dbReference type="Proteomes" id="UP001066276">
    <property type="component" value="Chromosome 7"/>
</dbReference>
<feature type="compositionally biased region" description="Basic and acidic residues" evidence="1">
    <location>
        <begin position="121"/>
        <end position="131"/>
    </location>
</feature>
<reference evidence="2" key="1">
    <citation type="journal article" date="2022" name="bioRxiv">
        <title>Sequencing and chromosome-scale assembly of the giantPleurodeles waltlgenome.</title>
        <authorList>
            <person name="Brown T."/>
            <person name="Elewa A."/>
            <person name="Iarovenko S."/>
            <person name="Subramanian E."/>
            <person name="Araus A.J."/>
            <person name="Petzold A."/>
            <person name="Susuki M."/>
            <person name="Suzuki K.-i.T."/>
            <person name="Hayashi T."/>
            <person name="Toyoda A."/>
            <person name="Oliveira C."/>
            <person name="Osipova E."/>
            <person name="Leigh N.D."/>
            <person name="Simon A."/>
            <person name="Yun M.H."/>
        </authorList>
    </citation>
    <scope>NUCLEOTIDE SEQUENCE</scope>
    <source>
        <strain evidence="2">20211129_DDA</strain>
        <tissue evidence="2">Liver</tissue>
    </source>
</reference>
<protein>
    <submittedName>
        <fullName evidence="2">Uncharacterized protein</fullName>
    </submittedName>
</protein>
<organism evidence="2 3">
    <name type="scientific">Pleurodeles waltl</name>
    <name type="common">Iberian ribbed newt</name>
    <dbReference type="NCBI Taxonomy" id="8319"/>
    <lineage>
        <taxon>Eukaryota</taxon>
        <taxon>Metazoa</taxon>
        <taxon>Chordata</taxon>
        <taxon>Craniata</taxon>
        <taxon>Vertebrata</taxon>
        <taxon>Euteleostomi</taxon>
        <taxon>Amphibia</taxon>
        <taxon>Batrachia</taxon>
        <taxon>Caudata</taxon>
        <taxon>Salamandroidea</taxon>
        <taxon>Salamandridae</taxon>
        <taxon>Pleurodelinae</taxon>
        <taxon>Pleurodeles</taxon>
    </lineage>
</organism>
<proteinExistence type="predicted"/>
<evidence type="ECO:0000313" key="2">
    <source>
        <dbReference type="EMBL" id="KAJ1126416.1"/>
    </source>
</evidence>
<name>A0AAV7PGA0_PLEWA</name>
<dbReference type="AlphaFoldDB" id="A0AAV7PGA0"/>
<sequence>MRRRVGPMGCRSGERLQALQWAQCKYARHDGVWGAAVVRRRELRCPLPQMEPDEVWAWLGAYRRGPIDIKQVEHRQPRRRGKRRHAKDSQKDRQVTKPTRQQARQGKRAALQTAASLTKARSSEDGQRSEPESLNGKDSTDIESMTSVTEGHPRVTPQTSVDIMSSGGPRAPSLVASQQLSGGPLGALMDQLCALCSPPHHPLEDPAG</sequence>
<comment type="caution">
    <text evidence="2">The sequence shown here is derived from an EMBL/GenBank/DDBJ whole genome shotgun (WGS) entry which is preliminary data.</text>
</comment>